<proteinExistence type="predicted"/>
<dbReference type="InterPro" id="IPR016631">
    <property type="entry name" value="Regulatory_RpfE"/>
</dbReference>
<name>A0A514BWU3_9GAMM</name>
<dbReference type="RefSeq" id="WP_141625105.1">
    <property type="nucleotide sequence ID" value="NZ_CP041242.1"/>
</dbReference>
<dbReference type="Proteomes" id="UP000317199">
    <property type="component" value="Chromosome"/>
</dbReference>
<keyword evidence="2" id="KW-1185">Reference proteome</keyword>
<dbReference type="EMBL" id="CP041242">
    <property type="protein sequence ID" value="QDH71775.1"/>
    <property type="molecule type" value="Genomic_DNA"/>
</dbReference>
<evidence type="ECO:0000313" key="2">
    <source>
        <dbReference type="Proteomes" id="UP000317199"/>
    </source>
</evidence>
<evidence type="ECO:0000313" key="1">
    <source>
        <dbReference type="EMBL" id="QDH71775.1"/>
    </source>
</evidence>
<dbReference type="KEGG" id="lyj:FKV23_07735"/>
<reference evidence="1 2" key="1">
    <citation type="submission" date="2019-06" db="EMBL/GenBank/DDBJ databases">
        <title>Lysobacter alkalisoli sp. nov. isolated from saline-alkali soil.</title>
        <authorList>
            <person name="Sun J.-Q."/>
            <person name="Xu L."/>
        </authorList>
    </citation>
    <scope>NUCLEOTIDE SEQUENCE [LARGE SCALE GENOMIC DNA]</scope>
    <source>
        <strain evidence="1 2">SJ-36</strain>
    </source>
</reference>
<gene>
    <name evidence="1" type="ORF">FKV23_07735</name>
</gene>
<sequence length="320" mass="34913">MARARLLLPDPGRFGGQRLGEAVARAFGRADLIQFDGSQHTRIFDVLPRGWPAAAATRQMDAGDGAGATWLRADPAHVQPDINGARLLAHGSGLHLTAQDVAAFMPALRPLFGDFGCPIDAPTPSRWYLRLPMQARLPAFSSPEEALGDELFDHLPGSHLSESGGDDRGARRWRALLSEAQVVLHNHPRNGERAAAGLATVNSLWFWGGGVLPDHVHCIAGIVCSDDDSLAAFARLAGAEAQPLPARCPDGLADRDIVIDLRDSRDLAVLQRDWLEPLLEQLAAGGLDELVLDAVDGRGFVFRRRQRLRFWRRPRPRLAE</sequence>
<dbReference type="OrthoDB" id="5295974at2"/>
<dbReference type="PIRSF" id="PIRSF015283">
    <property type="entry name" value="Regulatory_RpfE"/>
    <property type="match status" value="1"/>
</dbReference>
<accession>A0A514BWU3</accession>
<protein>
    <submittedName>
        <fullName evidence="1">Phosphoglycerate mutase</fullName>
    </submittedName>
</protein>
<organism evidence="1 2">
    <name type="scientific">Marilutibacter alkalisoli</name>
    <dbReference type="NCBI Taxonomy" id="2591633"/>
    <lineage>
        <taxon>Bacteria</taxon>
        <taxon>Pseudomonadati</taxon>
        <taxon>Pseudomonadota</taxon>
        <taxon>Gammaproteobacteria</taxon>
        <taxon>Lysobacterales</taxon>
        <taxon>Lysobacteraceae</taxon>
        <taxon>Marilutibacter</taxon>
    </lineage>
</organism>
<dbReference type="AlphaFoldDB" id="A0A514BWU3"/>